<dbReference type="KEGG" id="scib:HUG20_02945"/>
<dbReference type="GO" id="GO:0005829">
    <property type="term" value="C:cytosol"/>
    <property type="evidence" value="ECO:0007669"/>
    <property type="project" value="TreeGrafter"/>
</dbReference>
<dbReference type="SUPFAM" id="SSF52172">
    <property type="entry name" value="CheY-like"/>
    <property type="match status" value="1"/>
</dbReference>
<dbReference type="Gene3D" id="3.40.50.2300">
    <property type="match status" value="1"/>
</dbReference>
<dbReference type="InterPro" id="IPR011006">
    <property type="entry name" value="CheY-like_superfamily"/>
</dbReference>
<evidence type="ECO:0000256" key="1">
    <source>
        <dbReference type="ARBA" id="ARBA00004496"/>
    </source>
</evidence>
<accession>A0A7T7CEE3</accession>
<evidence type="ECO:0000256" key="8">
    <source>
        <dbReference type="PROSITE-ProRule" id="PRU01091"/>
    </source>
</evidence>
<keyword evidence="4" id="KW-0805">Transcription regulation</keyword>
<organism evidence="11 12">
    <name type="scientific">Salicibibacter cibi</name>
    <dbReference type="NCBI Taxonomy" id="2743001"/>
    <lineage>
        <taxon>Bacteria</taxon>
        <taxon>Bacillati</taxon>
        <taxon>Bacillota</taxon>
        <taxon>Bacilli</taxon>
        <taxon>Bacillales</taxon>
        <taxon>Bacillaceae</taxon>
        <taxon>Salicibibacter</taxon>
    </lineage>
</organism>
<reference evidence="11 12" key="1">
    <citation type="submission" date="2020-06" db="EMBL/GenBank/DDBJ databases">
        <title>Genomic analysis of Salicibibacter sp. NKC21-4.</title>
        <authorList>
            <person name="Oh Y.J."/>
        </authorList>
    </citation>
    <scope>NUCLEOTIDE SEQUENCE [LARGE SCALE GENOMIC DNA]</scope>
    <source>
        <strain evidence="11 12">NKC21-4</strain>
    </source>
</reference>
<feature type="modified residue" description="4-aspartylphosphate" evidence="7">
    <location>
        <position position="52"/>
    </location>
</feature>
<keyword evidence="2 7" id="KW-0597">Phosphoprotein</keyword>
<dbReference type="CDD" id="cd18159">
    <property type="entry name" value="REC_OmpR_NsrR-like"/>
    <property type="match status" value="1"/>
</dbReference>
<sequence>MYSILIVEDDDKIAGILSDHLERYGYSVRTAEQLYAIKAEFVKIDPDLVLLDINLPYFDGFYWCRQIRSVSNVPVIFISARTDDMNQVMAIENGGDDYITKPFHLDVVTAKIKSVLRRAYGEYALNNAHSQTEELAGLFIHPEKNELVYDSERIELSKKEFTLFRKLSEAHDRIVSRDDLLEALWDEVDFVDDNTLSVNVNRLRKRLQELGIHDAIQTIRGQGYRLNVNWREDEGAK</sequence>
<keyword evidence="6" id="KW-0804">Transcription</keyword>
<evidence type="ECO:0000259" key="9">
    <source>
        <dbReference type="PROSITE" id="PS50110"/>
    </source>
</evidence>
<evidence type="ECO:0000256" key="5">
    <source>
        <dbReference type="ARBA" id="ARBA00023125"/>
    </source>
</evidence>
<dbReference type="GO" id="GO:0006355">
    <property type="term" value="P:regulation of DNA-templated transcription"/>
    <property type="evidence" value="ECO:0007669"/>
    <property type="project" value="InterPro"/>
</dbReference>
<dbReference type="PANTHER" id="PTHR48111">
    <property type="entry name" value="REGULATOR OF RPOS"/>
    <property type="match status" value="1"/>
</dbReference>
<dbReference type="Pfam" id="PF00072">
    <property type="entry name" value="Response_reg"/>
    <property type="match status" value="1"/>
</dbReference>
<evidence type="ECO:0000313" key="12">
    <source>
        <dbReference type="Proteomes" id="UP000595349"/>
    </source>
</evidence>
<dbReference type="Gene3D" id="1.10.10.10">
    <property type="entry name" value="Winged helix-like DNA-binding domain superfamily/Winged helix DNA-binding domain"/>
    <property type="match status" value="1"/>
</dbReference>
<dbReference type="InterPro" id="IPR016032">
    <property type="entry name" value="Sig_transdc_resp-reg_C-effctor"/>
</dbReference>
<protein>
    <submittedName>
        <fullName evidence="11">Response regulator transcription factor</fullName>
    </submittedName>
</protein>
<dbReference type="InterPro" id="IPR039420">
    <property type="entry name" value="WalR-like"/>
</dbReference>
<dbReference type="InterPro" id="IPR036388">
    <property type="entry name" value="WH-like_DNA-bd_sf"/>
</dbReference>
<feature type="DNA-binding region" description="OmpR/PhoB-type" evidence="8">
    <location>
        <begin position="130"/>
        <end position="228"/>
    </location>
</feature>
<evidence type="ECO:0000256" key="7">
    <source>
        <dbReference type="PROSITE-ProRule" id="PRU00169"/>
    </source>
</evidence>
<feature type="domain" description="OmpR/PhoB-type" evidence="10">
    <location>
        <begin position="130"/>
        <end position="228"/>
    </location>
</feature>
<dbReference type="EMBL" id="CP054706">
    <property type="protein sequence ID" value="QQK78963.1"/>
    <property type="molecule type" value="Genomic_DNA"/>
</dbReference>
<keyword evidence="5 8" id="KW-0238">DNA-binding</keyword>
<dbReference type="GO" id="GO:0000976">
    <property type="term" value="F:transcription cis-regulatory region binding"/>
    <property type="evidence" value="ECO:0007669"/>
    <property type="project" value="TreeGrafter"/>
</dbReference>
<keyword evidence="3" id="KW-0902">Two-component regulatory system</keyword>
<dbReference type="AlphaFoldDB" id="A0A7T7CEE3"/>
<name>A0A7T7CEE3_9BACI</name>
<dbReference type="SUPFAM" id="SSF46894">
    <property type="entry name" value="C-terminal effector domain of the bipartite response regulators"/>
    <property type="match status" value="1"/>
</dbReference>
<dbReference type="GO" id="GO:0000156">
    <property type="term" value="F:phosphorelay response regulator activity"/>
    <property type="evidence" value="ECO:0007669"/>
    <property type="project" value="TreeGrafter"/>
</dbReference>
<evidence type="ECO:0000256" key="2">
    <source>
        <dbReference type="ARBA" id="ARBA00022553"/>
    </source>
</evidence>
<dbReference type="InterPro" id="IPR001789">
    <property type="entry name" value="Sig_transdc_resp-reg_receiver"/>
</dbReference>
<dbReference type="PROSITE" id="PS50110">
    <property type="entry name" value="RESPONSE_REGULATORY"/>
    <property type="match status" value="1"/>
</dbReference>
<evidence type="ECO:0000256" key="4">
    <source>
        <dbReference type="ARBA" id="ARBA00023015"/>
    </source>
</evidence>
<dbReference type="PROSITE" id="PS51755">
    <property type="entry name" value="OMPR_PHOB"/>
    <property type="match status" value="1"/>
</dbReference>
<evidence type="ECO:0000259" key="10">
    <source>
        <dbReference type="PROSITE" id="PS51755"/>
    </source>
</evidence>
<proteinExistence type="predicted"/>
<feature type="domain" description="Response regulatory" evidence="9">
    <location>
        <begin position="3"/>
        <end position="116"/>
    </location>
</feature>
<evidence type="ECO:0000313" key="11">
    <source>
        <dbReference type="EMBL" id="QQK78963.1"/>
    </source>
</evidence>
<keyword evidence="12" id="KW-1185">Reference proteome</keyword>
<dbReference type="Pfam" id="PF00486">
    <property type="entry name" value="Trans_reg_C"/>
    <property type="match status" value="1"/>
</dbReference>
<dbReference type="SMART" id="SM00862">
    <property type="entry name" value="Trans_reg_C"/>
    <property type="match status" value="1"/>
</dbReference>
<dbReference type="GO" id="GO:0032993">
    <property type="term" value="C:protein-DNA complex"/>
    <property type="evidence" value="ECO:0007669"/>
    <property type="project" value="TreeGrafter"/>
</dbReference>
<dbReference type="InterPro" id="IPR001867">
    <property type="entry name" value="OmpR/PhoB-type_DNA-bd"/>
</dbReference>
<evidence type="ECO:0000256" key="3">
    <source>
        <dbReference type="ARBA" id="ARBA00023012"/>
    </source>
</evidence>
<evidence type="ECO:0000256" key="6">
    <source>
        <dbReference type="ARBA" id="ARBA00023163"/>
    </source>
</evidence>
<dbReference type="RefSeq" id="WP_200087894.1">
    <property type="nucleotide sequence ID" value="NZ_CP054706.1"/>
</dbReference>
<gene>
    <name evidence="11" type="ORF">HUG20_02945</name>
</gene>
<dbReference type="PANTHER" id="PTHR48111:SF43">
    <property type="entry name" value="STAGE 0 SPORULATION PROTEIN A HOMOLOG"/>
    <property type="match status" value="1"/>
</dbReference>
<dbReference type="CDD" id="cd00383">
    <property type="entry name" value="trans_reg_C"/>
    <property type="match status" value="1"/>
</dbReference>
<dbReference type="SMART" id="SM00448">
    <property type="entry name" value="REC"/>
    <property type="match status" value="1"/>
</dbReference>
<dbReference type="Proteomes" id="UP000595349">
    <property type="component" value="Chromosome"/>
</dbReference>
<comment type="subcellular location">
    <subcellularLocation>
        <location evidence="1">Cytoplasm</location>
    </subcellularLocation>
</comment>